<name>A0ABW2TQH0_9PSEU</name>
<protein>
    <submittedName>
        <fullName evidence="2">Uncharacterized protein</fullName>
    </submittedName>
</protein>
<evidence type="ECO:0000313" key="3">
    <source>
        <dbReference type="Proteomes" id="UP001596512"/>
    </source>
</evidence>
<dbReference type="Proteomes" id="UP001596512">
    <property type="component" value="Unassembled WGS sequence"/>
</dbReference>
<keyword evidence="1" id="KW-0812">Transmembrane</keyword>
<organism evidence="2 3">
    <name type="scientific">Actinokineospora soli</name>
    <dbReference type="NCBI Taxonomy" id="1048753"/>
    <lineage>
        <taxon>Bacteria</taxon>
        <taxon>Bacillati</taxon>
        <taxon>Actinomycetota</taxon>
        <taxon>Actinomycetes</taxon>
        <taxon>Pseudonocardiales</taxon>
        <taxon>Pseudonocardiaceae</taxon>
        <taxon>Actinokineospora</taxon>
    </lineage>
</organism>
<feature type="transmembrane region" description="Helical" evidence="1">
    <location>
        <begin position="29"/>
        <end position="47"/>
    </location>
</feature>
<keyword evidence="1" id="KW-0472">Membrane</keyword>
<sequence length="123" mass="12393">MRAARVTLGVALAVGLGSAGHLLAGGRASWSGVLFAAVLLAGPMWLAGRRELTWPVLAVLLSLGQLVVHVAFLGVGSHDPDVHSGPSAWLMWAAHAAAARCSRCGCAWGSGACGAPPAAAWTC</sequence>
<evidence type="ECO:0000256" key="1">
    <source>
        <dbReference type="SAM" id="Phobius"/>
    </source>
</evidence>
<evidence type="ECO:0000313" key="2">
    <source>
        <dbReference type="EMBL" id="MFC7615250.1"/>
    </source>
</evidence>
<comment type="caution">
    <text evidence="2">The sequence shown here is derived from an EMBL/GenBank/DDBJ whole genome shotgun (WGS) entry which is preliminary data.</text>
</comment>
<reference evidence="3" key="1">
    <citation type="journal article" date="2019" name="Int. J. Syst. Evol. Microbiol.">
        <title>The Global Catalogue of Microorganisms (GCM) 10K type strain sequencing project: providing services to taxonomists for standard genome sequencing and annotation.</title>
        <authorList>
            <consortium name="The Broad Institute Genomics Platform"/>
            <consortium name="The Broad Institute Genome Sequencing Center for Infectious Disease"/>
            <person name="Wu L."/>
            <person name="Ma J."/>
        </authorList>
    </citation>
    <scope>NUCLEOTIDE SEQUENCE [LARGE SCALE GENOMIC DNA]</scope>
    <source>
        <strain evidence="3">JCM 17695</strain>
    </source>
</reference>
<keyword evidence="1" id="KW-1133">Transmembrane helix</keyword>
<gene>
    <name evidence="2" type="ORF">ACFQV2_18795</name>
</gene>
<dbReference type="EMBL" id="JBHTEY010000004">
    <property type="protein sequence ID" value="MFC7615250.1"/>
    <property type="molecule type" value="Genomic_DNA"/>
</dbReference>
<feature type="transmembrane region" description="Helical" evidence="1">
    <location>
        <begin position="54"/>
        <end position="75"/>
    </location>
</feature>
<proteinExistence type="predicted"/>
<keyword evidence="3" id="KW-1185">Reference proteome</keyword>
<accession>A0ABW2TQH0</accession>